<dbReference type="EMBL" id="FUXB01000016">
    <property type="protein sequence ID" value="SKA20737.1"/>
    <property type="molecule type" value="Genomic_DNA"/>
</dbReference>
<gene>
    <name evidence="1" type="ORF">SAMN02745782_02899</name>
</gene>
<proteinExistence type="predicted"/>
<keyword evidence="2" id="KW-1185">Reference proteome</keyword>
<dbReference type="AlphaFoldDB" id="A0A1T4RXT4"/>
<accession>A0A1T4RXT4</accession>
<dbReference type="STRING" id="1123491.SAMN02745782_02899"/>
<feature type="non-terminal residue" evidence="1">
    <location>
        <position position="1"/>
    </location>
</feature>
<evidence type="ECO:0000313" key="1">
    <source>
        <dbReference type="EMBL" id="SKA20737.1"/>
    </source>
</evidence>
<sequence>KHNPYFVDMLSKLECKLENKEEELMIVNPKYPEGYVTYNIHSICRWPERSEIEKRKQKDLELYEKLKSAEYYGDIIDLR</sequence>
<evidence type="ECO:0000313" key="2">
    <source>
        <dbReference type="Proteomes" id="UP000190834"/>
    </source>
</evidence>
<protein>
    <submittedName>
        <fullName evidence="1">Uncharacterized protein</fullName>
    </submittedName>
</protein>
<organism evidence="1 2">
    <name type="scientific">Vibrio cincinnatiensis DSM 19608</name>
    <dbReference type="NCBI Taxonomy" id="1123491"/>
    <lineage>
        <taxon>Bacteria</taxon>
        <taxon>Pseudomonadati</taxon>
        <taxon>Pseudomonadota</taxon>
        <taxon>Gammaproteobacteria</taxon>
        <taxon>Vibrionales</taxon>
        <taxon>Vibrionaceae</taxon>
        <taxon>Vibrio</taxon>
    </lineage>
</organism>
<dbReference type="Proteomes" id="UP000190834">
    <property type="component" value="Unassembled WGS sequence"/>
</dbReference>
<reference evidence="2" key="1">
    <citation type="submission" date="2017-02" db="EMBL/GenBank/DDBJ databases">
        <authorList>
            <person name="Varghese N."/>
            <person name="Submissions S."/>
        </authorList>
    </citation>
    <scope>NUCLEOTIDE SEQUENCE [LARGE SCALE GENOMIC DNA]</scope>
    <source>
        <strain evidence="2">DSM 19608</strain>
    </source>
</reference>
<name>A0A1T4RXT4_VIBCI</name>